<reference evidence="1" key="1">
    <citation type="submission" date="2021-02" db="EMBL/GenBank/DDBJ databases">
        <title>Infant gut strain persistence is associated with maternal origin, phylogeny, and functional potential including surface adhesion and iron acquisition.</title>
        <authorList>
            <person name="Lou Y.C."/>
        </authorList>
    </citation>
    <scope>NUCLEOTIDE SEQUENCE</scope>
    <source>
        <strain evidence="1">L2_039_000G1_dasL2_039_000G1_maxbin2.maxbin.077</strain>
    </source>
</reference>
<protein>
    <submittedName>
        <fullName evidence="1">Uncharacterized protein</fullName>
    </submittedName>
</protein>
<proteinExistence type="predicted"/>
<evidence type="ECO:0000313" key="1">
    <source>
        <dbReference type="EMBL" id="MBS6622348.1"/>
    </source>
</evidence>
<dbReference type="EMBL" id="JAGZYH010000033">
    <property type="protein sequence ID" value="MBS6622348.1"/>
    <property type="molecule type" value="Genomic_DNA"/>
</dbReference>
<sequence length="94" mass="10999">MKIAQARKLLTEDIGRMTLEQLQRHRVKLTDAWRESRAEYGMGQAEMDGFYRQTGEDVTEYTPTDLWLTQNLSHRLDETIERELELLSSPNSKA</sequence>
<accession>A0A9E1LYJ8</accession>
<gene>
    <name evidence="1" type="ORF">KH315_09350</name>
</gene>
<dbReference type="Proteomes" id="UP000811365">
    <property type="component" value="Unassembled WGS sequence"/>
</dbReference>
<organism evidence="1 2">
    <name type="scientific">Faecalibacterium prausnitzii</name>
    <dbReference type="NCBI Taxonomy" id="853"/>
    <lineage>
        <taxon>Bacteria</taxon>
        <taxon>Bacillati</taxon>
        <taxon>Bacillota</taxon>
        <taxon>Clostridia</taxon>
        <taxon>Eubacteriales</taxon>
        <taxon>Oscillospiraceae</taxon>
        <taxon>Faecalibacterium</taxon>
    </lineage>
</organism>
<comment type="caution">
    <text evidence="1">The sequence shown here is derived from an EMBL/GenBank/DDBJ whole genome shotgun (WGS) entry which is preliminary data.</text>
</comment>
<name>A0A9E1LYJ8_9FIRM</name>
<evidence type="ECO:0000313" key="2">
    <source>
        <dbReference type="Proteomes" id="UP000811365"/>
    </source>
</evidence>
<dbReference type="AlphaFoldDB" id="A0A9E1LYJ8"/>